<organism evidence="2 3">
    <name type="scientific">Qipengyuania psychrotolerans</name>
    <dbReference type="NCBI Taxonomy" id="2867238"/>
    <lineage>
        <taxon>Bacteria</taxon>
        <taxon>Pseudomonadati</taxon>
        <taxon>Pseudomonadota</taxon>
        <taxon>Alphaproteobacteria</taxon>
        <taxon>Sphingomonadales</taxon>
        <taxon>Erythrobacteraceae</taxon>
        <taxon>Qipengyuania</taxon>
    </lineage>
</organism>
<dbReference type="GO" id="GO:0051301">
    <property type="term" value="P:cell division"/>
    <property type="evidence" value="ECO:0007669"/>
    <property type="project" value="UniProtKB-KW"/>
</dbReference>
<evidence type="ECO:0000313" key="2">
    <source>
        <dbReference type="EMBL" id="QZD87956.1"/>
    </source>
</evidence>
<reference evidence="2 3" key="1">
    <citation type="submission" date="2021-08" db="EMBL/GenBank/DDBJ databases">
        <title>Comparative Genomics Analysis of the Genus Qipengyuania Reveals Extensive Genetic Diversity and Metabolic Versatility, Including the Description of Fifteen Novel Species.</title>
        <authorList>
            <person name="Liu Y."/>
        </authorList>
    </citation>
    <scope>NUCLEOTIDE SEQUENCE [LARGE SCALE GENOMIC DNA]</scope>
    <source>
        <strain evidence="2 3">1XM2-8</strain>
    </source>
</reference>
<dbReference type="InterPro" id="IPR036192">
    <property type="entry name" value="Cell_div_ZapA-like_sf"/>
</dbReference>
<dbReference type="RefSeq" id="WP_221423490.1">
    <property type="nucleotide sequence ID" value="NZ_CP081297.1"/>
</dbReference>
<protein>
    <submittedName>
        <fullName evidence="2">Cell division protein ZapA</fullName>
    </submittedName>
</protein>
<proteinExistence type="predicted"/>
<dbReference type="Proteomes" id="UP000824280">
    <property type="component" value="Chromosome"/>
</dbReference>
<keyword evidence="2" id="KW-0131">Cell cycle</keyword>
<evidence type="ECO:0000256" key="1">
    <source>
        <dbReference type="SAM" id="MobiDB-lite"/>
    </source>
</evidence>
<dbReference type="EMBL" id="CP081297">
    <property type="protein sequence ID" value="QZD87956.1"/>
    <property type="molecule type" value="Genomic_DNA"/>
</dbReference>
<gene>
    <name evidence="2" type="ORF">K3166_04520</name>
</gene>
<keyword evidence="3" id="KW-1185">Reference proteome</keyword>
<keyword evidence="2" id="KW-0132">Cell division</keyword>
<dbReference type="InterPro" id="IPR007838">
    <property type="entry name" value="Cell_div_ZapA-like"/>
</dbReference>
<accession>A0ABX8ZG14</accession>
<dbReference type="Gene3D" id="3.30.160.880">
    <property type="entry name" value="Cell division protein ZapA protomer, N-terminal domain"/>
    <property type="match status" value="1"/>
</dbReference>
<evidence type="ECO:0000313" key="3">
    <source>
        <dbReference type="Proteomes" id="UP000824280"/>
    </source>
</evidence>
<dbReference type="SUPFAM" id="SSF102829">
    <property type="entry name" value="Cell division protein ZapA-like"/>
    <property type="match status" value="1"/>
</dbReference>
<feature type="region of interest" description="Disordered" evidence="1">
    <location>
        <begin position="63"/>
        <end position="84"/>
    </location>
</feature>
<dbReference type="Pfam" id="PF05164">
    <property type="entry name" value="ZapA"/>
    <property type="match status" value="1"/>
</dbReference>
<sequence>MSEVRVTVGDRKYTVACGDGQEERIEFLAGLVDDKLTAMGGNLTSNEAKNLLFASLMLADEVDEARSKPAPSPEPAASAQPQIDNSAIAARLERLATAFENAASALEGGPAAP</sequence>
<name>A0ABX8ZG14_9SPHN</name>
<dbReference type="InterPro" id="IPR042233">
    <property type="entry name" value="Cell_div_ZapA_N"/>
</dbReference>